<comment type="caution">
    <text evidence="3">The sequence shown here is derived from an EMBL/GenBank/DDBJ whole genome shotgun (WGS) entry which is preliminary data.</text>
</comment>
<protein>
    <submittedName>
        <fullName evidence="3">Uncharacterized protein</fullName>
    </submittedName>
</protein>
<dbReference type="InterPro" id="IPR039902">
    <property type="entry name" value="CCDC148/CCDC112"/>
</dbReference>
<dbReference type="PANTHER" id="PTHR21549:SF1">
    <property type="entry name" value="COILED-COIL DOMAIN-CONTAINING PROTEIN 148"/>
    <property type="match status" value="1"/>
</dbReference>
<name>A0A0N0P5W6_LEPSE</name>
<keyword evidence="1" id="KW-0175">Coiled coil</keyword>
<feature type="region of interest" description="Disordered" evidence="2">
    <location>
        <begin position="324"/>
        <end position="371"/>
    </location>
</feature>
<feature type="compositionally biased region" description="Basic and acidic residues" evidence="2">
    <location>
        <begin position="21"/>
        <end position="33"/>
    </location>
</feature>
<dbReference type="Proteomes" id="UP000038009">
    <property type="component" value="Unassembled WGS sequence"/>
</dbReference>
<dbReference type="OrthoDB" id="448087at2759"/>
<dbReference type="EMBL" id="LJSK01000109">
    <property type="protein sequence ID" value="KPI86939.1"/>
    <property type="molecule type" value="Genomic_DNA"/>
</dbReference>
<accession>A0A0N0P5W6</accession>
<reference evidence="3 4" key="1">
    <citation type="journal article" date="2015" name="PLoS Pathog.">
        <title>Leptomonas seymouri: Adaptations to the Dixenous Life Cycle Analyzed by Genome Sequencing, Transcriptome Profiling and Co-infection with Leishmania donovani.</title>
        <authorList>
            <person name="Kraeva N."/>
            <person name="Butenko A."/>
            <person name="Hlavacova J."/>
            <person name="Kostygov A."/>
            <person name="Myskova J."/>
            <person name="Grybchuk D."/>
            <person name="Lestinova T."/>
            <person name="Votypka J."/>
            <person name="Volf P."/>
            <person name="Opperdoes F."/>
            <person name="Flegontov P."/>
            <person name="Lukes J."/>
            <person name="Yurchenko V."/>
        </authorList>
    </citation>
    <scope>NUCLEOTIDE SEQUENCE [LARGE SCALE GENOMIC DNA]</scope>
    <source>
        <strain evidence="3 4">ATCC 30220</strain>
    </source>
</reference>
<dbReference type="PANTHER" id="PTHR21549">
    <property type="entry name" value="MUTATED IN BLADDER CANCER 1"/>
    <property type="match status" value="1"/>
</dbReference>
<organism evidence="3 4">
    <name type="scientific">Leptomonas seymouri</name>
    <dbReference type="NCBI Taxonomy" id="5684"/>
    <lineage>
        <taxon>Eukaryota</taxon>
        <taxon>Discoba</taxon>
        <taxon>Euglenozoa</taxon>
        <taxon>Kinetoplastea</taxon>
        <taxon>Metakinetoplastina</taxon>
        <taxon>Trypanosomatida</taxon>
        <taxon>Trypanosomatidae</taxon>
        <taxon>Leishmaniinae</taxon>
        <taxon>Leptomonas</taxon>
    </lineage>
</organism>
<dbReference type="OMA" id="NCEQEAC"/>
<evidence type="ECO:0000313" key="4">
    <source>
        <dbReference type="Proteomes" id="UP000038009"/>
    </source>
</evidence>
<proteinExistence type="predicted"/>
<feature type="compositionally biased region" description="Basic and acidic residues" evidence="2">
    <location>
        <begin position="324"/>
        <end position="333"/>
    </location>
</feature>
<feature type="compositionally biased region" description="Basic and acidic residues" evidence="2">
    <location>
        <begin position="342"/>
        <end position="371"/>
    </location>
</feature>
<feature type="region of interest" description="Disordered" evidence="2">
    <location>
        <begin position="1"/>
        <end position="48"/>
    </location>
</feature>
<evidence type="ECO:0000256" key="1">
    <source>
        <dbReference type="ARBA" id="ARBA00023054"/>
    </source>
</evidence>
<gene>
    <name evidence="3" type="ORF">ABL78_3985</name>
</gene>
<evidence type="ECO:0000256" key="2">
    <source>
        <dbReference type="SAM" id="MobiDB-lite"/>
    </source>
</evidence>
<dbReference type="AlphaFoldDB" id="A0A0N0P5W6"/>
<evidence type="ECO:0000313" key="3">
    <source>
        <dbReference type="EMBL" id="KPI86939.1"/>
    </source>
</evidence>
<sequence>MHSKVRPNAFSDASTQAAALDEWKQRNERHKETASSLQRKAKQLKSDSEAVQKASQWLQQRDGLNREQELCERTLEALRADLGKLVQDVDYERRQGELAALKPLILQRLREVGVLIHDPSLHSTARDDAAVEPERVSCLRAWVESEMKDAQALASTLSSCTVNAKCSLLANFDAAAHETKEAFEHLCEVYEPSEELRQILASTLSTTEDDTRARLESLRCEDVATCGEDVLHTVSLIIKMGHQARQFNLSATTRAALADRVAAVYPNMSPSQVQQAISEGLSLRRAQATGKAALADYRRSIASLLSSCESAFMVAKEAEEDRLRRETAARQRNTEQASRHARLAEKRATHEALLRRRRSEEEQRRSAEAAKADALRAKRVAEFQERLRLFQAYEAQRALLREKERQLSEMKARVAEEEKAARMKRNEVRVDYRRRQDEQRWREQKEREQEVRALQLKKQQALERFFASVDRQLAVEADPQRVLRATSSSAQTESYETLAQATRPSIAGFSDDDIMKDPRVRLYHALLAAGLHTTPYGREVVTRGYHVPPSQMSSENNPLRGEFS</sequence>
<dbReference type="VEuPathDB" id="TriTrypDB:Lsey_0109_0130"/>
<keyword evidence="4" id="KW-1185">Reference proteome</keyword>